<dbReference type="NCBIfam" id="TIGR03164">
    <property type="entry name" value="UHCUDC"/>
    <property type="match status" value="1"/>
</dbReference>
<comment type="pathway">
    <text evidence="2">Purine metabolism; urate degradation; (S)-allantoin from urate: step 3/3.</text>
</comment>
<keyword evidence="6 8" id="KW-0456">Lyase</keyword>
<dbReference type="EMBL" id="JBHSAM010000034">
    <property type="protein sequence ID" value="MFC4103080.1"/>
    <property type="molecule type" value="Genomic_DNA"/>
</dbReference>
<dbReference type="SUPFAM" id="SSF158694">
    <property type="entry name" value="UraD-Like"/>
    <property type="match status" value="1"/>
</dbReference>
<dbReference type="Gene3D" id="1.10.3330.10">
    <property type="entry name" value="Oxo-4-hydroxy-4-carboxy-5-ureidoimidazoline decarboxylase"/>
    <property type="match status" value="1"/>
</dbReference>
<evidence type="ECO:0000259" key="7">
    <source>
        <dbReference type="Pfam" id="PF09349"/>
    </source>
</evidence>
<keyword evidence="5" id="KW-0210">Decarboxylase</keyword>
<gene>
    <name evidence="8" type="primary">uraD</name>
    <name evidence="8" type="ORF">ACFOZ8_25985</name>
</gene>
<dbReference type="InterPro" id="IPR017580">
    <property type="entry name" value="OHCU_decarboxylase-1"/>
</dbReference>
<sequence>MKLSIEQVNGLSAEAFVETFAAIFEHSPWVTEQAERGRPYRSGADLHEAMLRIVRQAPGDAELHFIRKHPDLATRMAMGEYSVKEQQGVGLDRLSPEEYERFRTMNRRYMEKFGFPFIFAVRGKTKADIEASMTARIDNTAEQEREEAMRQIGRITRLRLEDLIAFGETE</sequence>
<accession>A0ABV8KAP8</accession>
<dbReference type="PANTHER" id="PTHR43466:SF1">
    <property type="entry name" value="2-OXO-4-HYDROXY-4-CARBOXY-5-UREIDOIMIDAZOLINE DECARBOXYLASE-RELATED"/>
    <property type="match status" value="1"/>
</dbReference>
<feature type="domain" description="Oxo-4-hydroxy-4-carboxy-5-ureidoimidazoline decarboxylase" evidence="7">
    <location>
        <begin position="9"/>
        <end position="161"/>
    </location>
</feature>
<evidence type="ECO:0000256" key="2">
    <source>
        <dbReference type="ARBA" id="ARBA00004754"/>
    </source>
</evidence>
<dbReference type="InterPro" id="IPR036778">
    <property type="entry name" value="OHCU_decarboxylase_sf"/>
</dbReference>
<evidence type="ECO:0000256" key="5">
    <source>
        <dbReference type="ARBA" id="ARBA00022793"/>
    </source>
</evidence>
<name>A0ABV8KAP8_9BACL</name>
<dbReference type="Pfam" id="PF09349">
    <property type="entry name" value="OHCU_decarbox"/>
    <property type="match status" value="1"/>
</dbReference>
<dbReference type="GO" id="GO:0051997">
    <property type="term" value="F:2-oxo-4-hydroxy-4-carboxy-5-ureidoimidazoline decarboxylase activity"/>
    <property type="evidence" value="ECO:0007669"/>
    <property type="project" value="UniProtKB-EC"/>
</dbReference>
<evidence type="ECO:0000256" key="1">
    <source>
        <dbReference type="ARBA" id="ARBA00001163"/>
    </source>
</evidence>
<evidence type="ECO:0000256" key="4">
    <source>
        <dbReference type="ARBA" id="ARBA00022631"/>
    </source>
</evidence>
<comment type="caution">
    <text evidence="8">The sequence shown here is derived from an EMBL/GenBank/DDBJ whole genome shotgun (WGS) entry which is preliminary data.</text>
</comment>
<comment type="catalytic activity">
    <reaction evidence="1">
        <text>5-hydroxy-2-oxo-4-ureido-2,5-dihydro-1H-imidazole-5-carboxylate + H(+) = (S)-allantoin + CO2</text>
        <dbReference type="Rhea" id="RHEA:26301"/>
        <dbReference type="ChEBI" id="CHEBI:15378"/>
        <dbReference type="ChEBI" id="CHEBI:15678"/>
        <dbReference type="ChEBI" id="CHEBI:16526"/>
        <dbReference type="ChEBI" id="CHEBI:58639"/>
        <dbReference type="EC" id="4.1.1.97"/>
    </reaction>
</comment>
<evidence type="ECO:0000256" key="6">
    <source>
        <dbReference type="ARBA" id="ARBA00023239"/>
    </source>
</evidence>
<evidence type="ECO:0000313" key="8">
    <source>
        <dbReference type="EMBL" id="MFC4103080.1"/>
    </source>
</evidence>
<proteinExistence type="predicted"/>
<evidence type="ECO:0000313" key="9">
    <source>
        <dbReference type="Proteomes" id="UP001595715"/>
    </source>
</evidence>
<dbReference type="RefSeq" id="WP_377721666.1">
    <property type="nucleotide sequence ID" value="NZ_JBHSAM010000034.1"/>
</dbReference>
<keyword evidence="9" id="KW-1185">Reference proteome</keyword>
<dbReference type="EC" id="4.1.1.97" evidence="3"/>
<dbReference type="InterPro" id="IPR018020">
    <property type="entry name" value="OHCU_decarboxylase"/>
</dbReference>
<reference evidence="9" key="1">
    <citation type="journal article" date="2019" name="Int. J. Syst. Evol. Microbiol.">
        <title>The Global Catalogue of Microorganisms (GCM) 10K type strain sequencing project: providing services to taxonomists for standard genome sequencing and annotation.</title>
        <authorList>
            <consortium name="The Broad Institute Genomics Platform"/>
            <consortium name="The Broad Institute Genome Sequencing Center for Infectious Disease"/>
            <person name="Wu L."/>
            <person name="Ma J."/>
        </authorList>
    </citation>
    <scope>NUCLEOTIDE SEQUENCE [LARGE SCALE GENOMIC DNA]</scope>
    <source>
        <strain evidence="9">IBRC-M 10987</strain>
    </source>
</reference>
<protein>
    <recommendedName>
        <fullName evidence="3">2-oxo-4-hydroxy-4-carboxy-5-ureidoimidazoline decarboxylase</fullName>
        <ecNumber evidence="3">4.1.1.97</ecNumber>
    </recommendedName>
</protein>
<evidence type="ECO:0000256" key="3">
    <source>
        <dbReference type="ARBA" id="ARBA00012257"/>
    </source>
</evidence>
<keyword evidence="4" id="KW-0659">Purine metabolism</keyword>
<dbReference type="Proteomes" id="UP001595715">
    <property type="component" value="Unassembled WGS sequence"/>
</dbReference>
<organism evidence="8 9">
    <name type="scientific">Paenibacillus xanthanilyticus</name>
    <dbReference type="NCBI Taxonomy" id="1783531"/>
    <lineage>
        <taxon>Bacteria</taxon>
        <taxon>Bacillati</taxon>
        <taxon>Bacillota</taxon>
        <taxon>Bacilli</taxon>
        <taxon>Bacillales</taxon>
        <taxon>Paenibacillaceae</taxon>
        <taxon>Paenibacillus</taxon>
    </lineage>
</organism>
<dbReference type="PANTHER" id="PTHR43466">
    <property type="entry name" value="2-OXO-4-HYDROXY-4-CARBOXY-5-UREIDOIMIDAZOLINE DECARBOXYLASE-RELATED"/>
    <property type="match status" value="1"/>
</dbReference>